<dbReference type="GO" id="GO:0018996">
    <property type="term" value="P:molting cycle, collagen and cuticulin-based cuticle"/>
    <property type="evidence" value="ECO:0007669"/>
    <property type="project" value="TreeGrafter"/>
</dbReference>
<evidence type="ECO:0000259" key="9">
    <source>
        <dbReference type="PROSITE" id="PS50156"/>
    </source>
</evidence>
<dbReference type="FunFam" id="1.20.1640.10:FF:000013">
    <property type="entry name" value="PaTched Related family"/>
    <property type="match status" value="1"/>
</dbReference>
<feature type="transmembrane region" description="Helical" evidence="8">
    <location>
        <begin position="757"/>
        <end position="779"/>
    </location>
</feature>
<evidence type="ECO:0000256" key="1">
    <source>
        <dbReference type="ARBA" id="ARBA00004651"/>
    </source>
</evidence>
<reference evidence="10" key="1">
    <citation type="submission" date="2023-06" db="EMBL/GenBank/DDBJ databases">
        <authorList>
            <person name="Delattre M."/>
        </authorList>
    </citation>
    <scope>NUCLEOTIDE SEQUENCE</scope>
    <source>
        <strain evidence="10">AF72</strain>
    </source>
</reference>
<keyword evidence="3" id="KW-1003">Cell membrane</keyword>
<organism evidence="10 11">
    <name type="scientific">Mesorhabditis spiculigera</name>
    <dbReference type="NCBI Taxonomy" id="96644"/>
    <lineage>
        <taxon>Eukaryota</taxon>
        <taxon>Metazoa</taxon>
        <taxon>Ecdysozoa</taxon>
        <taxon>Nematoda</taxon>
        <taxon>Chromadorea</taxon>
        <taxon>Rhabditida</taxon>
        <taxon>Rhabditina</taxon>
        <taxon>Rhabditomorpha</taxon>
        <taxon>Rhabditoidea</taxon>
        <taxon>Rhabditidae</taxon>
        <taxon>Mesorhabditinae</taxon>
        <taxon>Mesorhabditis</taxon>
    </lineage>
</organism>
<dbReference type="GO" id="GO:0005886">
    <property type="term" value="C:plasma membrane"/>
    <property type="evidence" value="ECO:0007669"/>
    <property type="project" value="UniProtKB-SubCell"/>
</dbReference>
<name>A0AA36CJ16_9BILA</name>
<feature type="transmembrane region" description="Helical" evidence="8">
    <location>
        <begin position="830"/>
        <end position="854"/>
    </location>
</feature>
<dbReference type="Pfam" id="PF02355">
    <property type="entry name" value="SecD_SecF_C"/>
    <property type="match status" value="1"/>
</dbReference>
<feature type="transmembrane region" description="Helical" evidence="8">
    <location>
        <begin position="492"/>
        <end position="513"/>
    </location>
</feature>
<dbReference type="EMBL" id="CATQJA010001996">
    <property type="protein sequence ID" value="CAJ0569282.1"/>
    <property type="molecule type" value="Genomic_DNA"/>
</dbReference>
<dbReference type="InterPro" id="IPR000731">
    <property type="entry name" value="SSD"/>
</dbReference>
<feature type="transmembrane region" description="Helical" evidence="8">
    <location>
        <begin position="706"/>
        <end position="725"/>
    </location>
</feature>
<dbReference type="PANTHER" id="PTHR10796">
    <property type="entry name" value="PATCHED-RELATED"/>
    <property type="match status" value="1"/>
</dbReference>
<gene>
    <name evidence="10" type="ORF">MSPICULIGERA_LOCUS7765</name>
</gene>
<evidence type="ECO:0000256" key="4">
    <source>
        <dbReference type="ARBA" id="ARBA00022692"/>
    </source>
</evidence>
<evidence type="ECO:0000256" key="3">
    <source>
        <dbReference type="ARBA" id="ARBA00022475"/>
    </source>
</evidence>
<evidence type="ECO:0000256" key="6">
    <source>
        <dbReference type="ARBA" id="ARBA00023136"/>
    </source>
</evidence>
<feature type="transmembrane region" description="Helical" evidence="8">
    <location>
        <begin position="404"/>
        <end position="425"/>
    </location>
</feature>
<feature type="transmembrane region" description="Helical" evidence="8">
    <location>
        <begin position="286"/>
        <end position="305"/>
    </location>
</feature>
<proteinExistence type="inferred from homology"/>
<evidence type="ECO:0000313" key="10">
    <source>
        <dbReference type="EMBL" id="CAJ0569282.1"/>
    </source>
</evidence>
<evidence type="ECO:0000256" key="5">
    <source>
        <dbReference type="ARBA" id="ARBA00022989"/>
    </source>
</evidence>
<dbReference type="PROSITE" id="PS50156">
    <property type="entry name" value="SSD"/>
    <property type="match status" value="1"/>
</dbReference>
<keyword evidence="6 8" id="KW-0472">Membrane</keyword>
<feature type="transmembrane region" description="Helical" evidence="8">
    <location>
        <begin position="348"/>
        <end position="371"/>
    </location>
</feature>
<protein>
    <recommendedName>
        <fullName evidence="9">SSD domain-containing protein</fullName>
    </recommendedName>
</protein>
<accession>A0AA36CJ16</accession>
<dbReference type="InterPro" id="IPR051697">
    <property type="entry name" value="Patched_domain-protein"/>
</dbReference>
<dbReference type="InterPro" id="IPR048634">
    <property type="entry name" value="SecD_SecF_C"/>
</dbReference>
<keyword evidence="7" id="KW-0325">Glycoprotein</keyword>
<comment type="subcellular location">
    <subcellularLocation>
        <location evidence="1">Cell membrane</location>
        <topology evidence="1">Multi-pass membrane protein</topology>
    </subcellularLocation>
</comment>
<evidence type="ECO:0000256" key="2">
    <source>
        <dbReference type="ARBA" id="ARBA00005585"/>
    </source>
</evidence>
<sequence>MFLGSAVPKRTPSFLSPLRNVTRAFNHCLHSFFSKIGYSVGSQPVLFFLLFLLLVSFSAGIFRLAFAKKLQYGFISTRARSIDEQRIRDDFHGHTSDHAQQFLVSIRRSDGGSLLSREDLGEVLRLERWLASNFTVYHNGRSFVHTDLCGNRCGSNGLLHHFKSLVDKVDTPENVIIDHPKSWHGEVGFLVAHHLYGVHKKGEEEELIPYNSPLLRSNKTLLSRVEMINLYFEAPLESTAALQMATEWETSMMRWSDGQTNFPDFTVNVMGDKVLGQEMQRGGMTLIPHMLIGFAMTLTLTVIIIHKALNAGLGDLFPVFVIVIGVILAPIGAVLFTFGLVGWMLIEIYPILIVLPTLVIAIGVDDAFLVLHCWSQALEEIDKVKYETRTEAISVLLSKVLVEVGPSMLLTSFTNFLAFAVGSYFAPPAIQVFSIVAAIAMLVDFVFEIICFCSLLAVSGRFYKAGTMSSTTPSKFISKLMFDYSKFITRPLVQLVVMGATAMFFAFSVYGAFTIQVQINSTRIIPSDSPLQISDSLLREHVWKEFEAAYVYINAPPDIGDEAQYESFKSMVHEFEALPRCLGANATMLWLNDYELAMNKIWSFYAAFGMNTRLDNSDVPYFLNNVGSAWNTSVKWHREDGNAVVDSFVFYIGFHNANSWNERAENMNNWRAVADKWKQFNVTVYSENSAVYDGIFNMGPTTYQTAAFTLGSMVLVCMLFVPSLIGVCAAAFAICSISFGVFGSLSWLGFDLDPITMVAIVMSIGFSVDYTAHICYHFHKAHGTLPPNSDPSEYVHSAINAVGMPMIQAAASTMICFLPVSIHPDYTPQVFVTTIAIVVVLGLLHGFLILPSLLSLIPGAVFSTGLDTKRNTVVEERADEANVIIQAPTKALDPLLPVV</sequence>
<dbReference type="Pfam" id="PF02460">
    <property type="entry name" value="Patched"/>
    <property type="match status" value="1"/>
</dbReference>
<dbReference type="AlphaFoldDB" id="A0AA36CJ16"/>
<keyword evidence="11" id="KW-1185">Reference proteome</keyword>
<evidence type="ECO:0000256" key="8">
    <source>
        <dbReference type="SAM" id="Phobius"/>
    </source>
</evidence>
<feature type="domain" description="SSD" evidence="9">
    <location>
        <begin position="320"/>
        <end position="458"/>
    </location>
</feature>
<dbReference type="Proteomes" id="UP001177023">
    <property type="component" value="Unassembled WGS sequence"/>
</dbReference>
<evidence type="ECO:0000313" key="11">
    <source>
        <dbReference type="Proteomes" id="UP001177023"/>
    </source>
</evidence>
<feature type="non-terminal residue" evidence="10">
    <location>
        <position position="899"/>
    </location>
</feature>
<evidence type="ECO:0000256" key="7">
    <source>
        <dbReference type="ARBA" id="ARBA00023180"/>
    </source>
</evidence>
<comment type="caution">
    <text evidence="10">The sequence shown here is derived from an EMBL/GenBank/DDBJ whole genome shotgun (WGS) entry which is preliminary data.</text>
</comment>
<comment type="similarity">
    <text evidence="2">Belongs to the patched family.</text>
</comment>
<feature type="transmembrane region" description="Helical" evidence="8">
    <location>
        <begin position="317"/>
        <end position="341"/>
    </location>
</feature>
<keyword evidence="4 8" id="KW-0812">Transmembrane</keyword>
<dbReference type="GO" id="GO:0006897">
    <property type="term" value="P:endocytosis"/>
    <property type="evidence" value="ECO:0007669"/>
    <property type="project" value="TreeGrafter"/>
</dbReference>
<dbReference type="PANTHER" id="PTHR10796:SF90">
    <property type="entry name" value="SSD DOMAIN-CONTAINING PROTEIN"/>
    <property type="match status" value="1"/>
</dbReference>
<feature type="transmembrane region" description="Helical" evidence="8">
    <location>
        <begin position="432"/>
        <end position="458"/>
    </location>
</feature>
<feature type="transmembrane region" description="Helical" evidence="8">
    <location>
        <begin position="45"/>
        <end position="66"/>
    </location>
</feature>
<dbReference type="SUPFAM" id="SSF82866">
    <property type="entry name" value="Multidrug efflux transporter AcrB transmembrane domain"/>
    <property type="match status" value="2"/>
</dbReference>
<dbReference type="GO" id="GO:0030659">
    <property type="term" value="C:cytoplasmic vesicle membrane"/>
    <property type="evidence" value="ECO:0007669"/>
    <property type="project" value="TreeGrafter"/>
</dbReference>
<keyword evidence="5 8" id="KW-1133">Transmembrane helix</keyword>
<dbReference type="Gene3D" id="1.20.1640.10">
    <property type="entry name" value="Multidrug efflux transporter AcrB transmembrane domain"/>
    <property type="match status" value="2"/>
</dbReference>
<dbReference type="InterPro" id="IPR003392">
    <property type="entry name" value="PTHD_SSD"/>
</dbReference>
<feature type="transmembrane region" description="Helical" evidence="8">
    <location>
        <begin position="799"/>
        <end position="818"/>
    </location>
</feature>